<comment type="caution">
    <text evidence="1">The sequence shown here is derived from an EMBL/GenBank/DDBJ whole genome shotgun (WGS) entry which is preliminary data.</text>
</comment>
<proteinExistence type="predicted"/>
<protein>
    <submittedName>
        <fullName evidence="1">Uncharacterized protein</fullName>
    </submittedName>
</protein>
<accession>A0A1V4DJG6</accession>
<sequence>MSNILVSIGSTIESSTVHHKKVAGTVELILKHTVLIRDEFDETHLVLIETLAKHGLEVDEETYIYKSRYSRR</sequence>
<gene>
    <name evidence="1" type="ORF">BW731_10875</name>
</gene>
<dbReference type="AlphaFoldDB" id="A0A1V4DJG6"/>
<evidence type="ECO:0000313" key="1">
    <source>
        <dbReference type="EMBL" id="OPF88633.1"/>
    </source>
</evidence>
<name>A0A1V4DJG6_9ENTE</name>
<evidence type="ECO:0000313" key="2">
    <source>
        <dbReference type="Proteomes" id="UP000189970"/>
    </source>
</evidence>
<keyword evidence="2" id="KW-1185">Reference proteome</keyword>
<dbReference type="Proteomes" id="UP000189970">
    <property type="component" value="Unassembled WGS sequence"/>
</dbReference>
<dbReference type="EMBL" id="MVAB01000001">
    <property type="protein sequence ID" value="OPF88633.1"/>
    <property type="molecule type" value="Genomic_DNA"/>
</dbReference>
<reference evidence="1 2" key="1">
    <citation type="submission" date="2017-02" db="EMBL/GenBank/DDBJ databases">
        <title>Vagococcus cremeus sp. nov., isolated from the small intestine of a marten, Martes flavigula.</title>
        <authorList>
            <person name="Tak E.J."/>
            <person name="Bae J.-W."/>
        </authorList>
    </citation>
    <scope>NUCLEOTIDE SEQUENCE [LARGE SCALE GENOMIC DNA]</scope>
    <source>
        <strain evidence="1 2">D7T301</strain>
    </source>
</reference>
<organism evidence="1 2">
    <name type="scientific">Vagococcus martis</name>
    <dbReference type="NCBI Taxonomy" id="1768210"/>
    <lineage>
        <taxon>Bacteria</taxon>
        <taxon>Bacillati</taxon>
        <taxon>Bacillota</taxon>
        <taxon>Bacilli</taxon>
        <taxon>Lactobacillales</taxon>
        <taxon>Enterococcaceae</taxon>
        <taxon>Vagococcus</taxon>
    </lineage>
</organism>